<gene>
    <name evidence="2" type="ORF">GCM10022416_25370</name>
</gene>
<keyword evidence="3" id="KW-1185">Reference proteome</keyword>
<keyword evidence="1" id="KW-0732">Signal</keyword>
<name>A0ABP7YQ56_9ACTN</name>
<evidence type="ECO:0000256" key="1">
    <source>
        <dbReference type="SAM" id="SignalP"/>
    </source>
</evidence>
<dbReference type="RefSeq" id="WP_345020833.1">
    <property type="nucleotide sequence ID" value="NZ_BAABDO010000029.1"/>
</dbReference>
<protein>
    <recommendedName>
        <fullName evidence="4">Chaplin</fullName>
    </recommendedName>
</protein>
<dbReference type="EMBL" id="BAABDO010000029">
    <property type="protein sequence ID" value="GAA4139256.1"/>
    <property type="molecule type" value="Genomic_DNA"/>
</dbReference>
<comment type="caution">
    <text evidence="2">The sequence shown here is derived from an EMBL/GenBank/DDBJ whole genome shotgun (WGS) entry which is preliminary data.</text>
</comment>
<sequence>MTRCARIVLTAAMTAMTVAGPVGTATAAVASGHGGDGGIRCNKVLSDLISVNLPILSPGSPDIC</sequence>
<reference evidence="3" key="1">
    <citation type="journal article" date="2019" name="Int. J. Syst. Evol. Microbiol.">
        <title>The Global Catalogue of Microorganisms (GCM) 10K type strain sequencing project: providing services to taxonomists for standard genome sequencing and annotation.</title>
        <authorList>
            <consortium name="The Broad Institute Genomics Platform"/>
            <consortium name="The Broad Institute Genome Sequencing Center for Infectious Disease"/>
            <person name="Wu L."/>
            <person name="Ma J."/>
        </authorList>
    </citation>
    <scope>NUCLEOTIDE SEQUENCE [LARGE SCALE GENOMIC DNA]</scope>
    <source>
        <strain evidence="3">JCM 17316</strain>
    </source>
</reference>
<evidence type="ECO:0000313" key="3">
    <source>
        <dbReference type="Proteomes" id="UP001500266"/>
    </source>
</evidence>
<organism evidence="2 3">
    <name type="scientific">Actinomadura keratinilytica</name>
    <dbReference type="NCBI Taxonomy" id="547461"/>
    <lineage>
        <taxon>Bacteria</taxon>
        <taxon>Bacillati</taxon>
        <taxon>Actinomycetota</taxon>
        <taxon>Actinomycetes</taxon>
        <taxon>Streptosporangiales</taxon>
        <taxon>Thermomonosporaceae</taxon>
        <taxon>Actinomadura</taxon>
    </lineage>
</organism>
<feature type="chain" id="PRO_5045235366" description="Chaplin" evidence="1">
    <location>
        <begin position="28"/>
        <end position="64"/>
    </location>
</feature>
<evidence type="ECO:0000313" key="2">
    <source>
        <dbReference type="EMBL" id="GAA4139256.1"/>
    </source>
</evidence>
<proteinExistence type="predicted"/>
<accession>A0ABP7YQ56</accession>
<feature type="signal peptide" evidence="1">
    <location>
        <begin position="1"/>
        <end position="27"/>
    </location>
</feature>
<evidence type="ECO:0008006" key="4">
    <source>
        <dbReference type="Google" id="ProtNLM"/>
    </source>
</evidence>
<dbReference type="Proteomes" id="UP001500266">
    <property type="component" value="Unassembled WGS sequence"/>
</dbReference>